<accession>A0A917MSG8</accession>
<dbReference type="InterPro" id="IPR001958">
    <property type="entry name" value="Tet-R_TetA/multi-R_MdtG-like"/>
</dbReference>
<keyword evidence="3 6" id="KW-1133">Transmembrane helix</keyword>
<feature type="compositionally biased region" description="Low complexity" evidence="5">
    <location>
        <begin position="233"/>
        <end position="244"/>
    </location>
</feature>
<feature type="transmembrane region" description="Helical" evidence="6">
    <location>
        <begin position="356"/>
        <end position="379"/>
    </location>
</feature>
<evidence type="ECO:0000313" key="9">
    <source>
        <dbReference type="Proteomes" id="UP000600171"/>
    </source>
</evidence>
<sequence>MSQTAQATPSRPQAWLWTLVAFAFTSQTALNMARPQMSYKLIEMGANETLIGALTALYALVPVFLAIWFGRYTQRVKNLRHTVMNGGILIGVGAAVMALAPNITGVAIASVLLGFGHLIFVIASQASVTRYSTDASLDKGFGWQTAGIAAGQMLGPLLGGLLLGTSTGGDRMHLINLALWVGAAFAILSVPLMLWPVRLKEMPALTAEIPITSQNPVVEQTATVEIKDDARADSAAGGRAASSSQKKGDQNPGKATTAKILKRHGVLSNMFASLGMLSVTDILISFMPLVGEAVGVSPAWVGVLLAIRSAATIVSRFSLSSLGRRWNRSQLVITSLLVSSVLIALTPLTLGSAVVSVIAMVVAGFFVGIAQPLTMTMVVKEVPISWRSPALAVRLLGNRLGQVTIPLVAGAVAAPVGPAGAIWFTCLLIGISGVEKTVNYLRTGPTTMDL</sequence>
<keyword evidence="2 6" id="KW-0812">Transmembrane</keyword>
<dbReference type="InterPro" id="IPR020846">
    <property type="entry name" value="MFS_dom"/>
</dbReference>
<dbReference type="AlphaFoldDB" id="A0A917MSG8"/>
<keyword evidence="4 6" id="KW-0472">Membrane</keyword>
<evidence type="ECO:0000256" key="2">
    <source>
        <dbReference type="ARBA" id="ARBA00022692"/>
    </source>
</evidence>
<feature type="transmembrane region" description="Helical" evidence="6">
    <location>
        <begin position="331"/>
        <end position="350"/>
    </location>
</feature>
<proteinExistence type="predicted"/>
<keyword evidence="9" id="KW-1185">Reference proteome</keyword>
<evidence type="ECO:0000256" key="1">
    <source>
        <dbReference type="ARBA" id="ARBA00004651"/>
    </source>
</evidence>
<evidence type="ECO:0000256" key="5">
    <source>
        <dbReference type="SAM" id="MobiDB-lite"/>
    </source>
</evidence>
<evidence type="ECO:0000256" key="3">
    <source>
        <dbReference type="ARBA" id="ARBA00022989"/>
    </source>
</evidence>
<protein>
    <submittedName>
        <fullName evidence="8">MFS transporter</fullName>
    </submittedName>
</protein>
<dbReference type="InterPro" id="IPR011701">
    <property type="entry name" value="MFS"/>
</dbReference>
<dbReference type="InterPro" id="IPR036259">
    <property type="entry name" value="MFS_trans_sf"/>
</dbReference>
<dbReference type="GO" id="GO:0022857">
    <property type="term" value="F:transmembrane transporter activity"/>
    <property type="evidence" value="ECO:0007669"/>
    <property type="project" value="InterPro"/>
</dbReference>
<gene>
    <name evidence="8" type="ORF">GCM10007359_10870</name>
</gene>
<comment type="caution">
    <text evidence="8">The sequence shown here is derived from an EMBL/GenBank/DDBJ whole genome shotgun (WGS) entry which is preliminary data.</text>
</comment>
<feature type="transmembrane region" description="Helical" evidence="6">
    <location>
        <begin position="174"/>
        <end position="195"/>
    </location>
</feature>
<comment type="subcellular location">
    <subcellularLocation>
        <location evidence="1">Cell membrane</location>
        <topology evidence="1">Multi-pass membrane protein</topology>
    </subcellularLocation>
</comment>
<evidence type="ECO:0000313" key="8">
    <source>
        <dbReference type="EMBL" id="GGH61573.1"/>
    </source>
</evidence>
<dbReference type="PRINTS" id="PR01035">
    <property type="entry name" value="TCRTETA"/>
</dbReference>
<dbReference type="PROSITE" id="PS50850">
    <property type="entry name" value="MFS"/>
    <property type="match status" value="1"/>
</dbReference>
<dbReference type="Gene3D" id="1.20.1250.20">
    <property type="entry name" value="MFS general substrate transporter like domains"/>
    <property type="match status" value="1"/>
</dbReference>
<organism evidence="8 9">
    <name type="scientific">Rothia aerolata</name>
    <dbReference type="NCBI Taxonomy" id="1812262"/>
    <lineage>
        <taxon>Bacteria</taxon>
        <taxon>Bacillati</taxon>
        <taxon>Actinomycetota</taxon>
        <taxon>Actinomycetes</taxon>
        <taxon>Micrococcales</taxon>
        <taxon>Micrococcaceae</taxon>
        <taxon>Rothia</taxon>
    </lineage>
</organism>
<evidence type="ECO:0000256" key="4">
    <source>
        <dbReference type="ARBA" id="ARBA00023136"/>
    </source>
</evidence>
<feature type="transmembrane region" description="Helical" evidence="6">
    <location>
        <begin position="82"/>
        <end position="100"/>
    </location>
</feature>
<dbReference type="PANTHER" id="PTHR23526:SF4">
    <property type="entry name" value="INTEGRAL MEMBRANE TRANSPORT PROTEIN"/>
    <property type="match status" value="1"/>
</dbReference>
<dbReference type="SUPFAM" id="SSF103473">
    <property type="entry name" value="MFS general substrate transporter"/>
    <property type="match status" value="1"/>
</dbReference>
<feature type="region of interest" description="Disordered" evidence="5">
    <location>
        <begin position="229"/>
        <end position="255"/>
    </location>
</feature>
<reference evidence="8 9" key="1">
    <citation type="journal article" date="2014" name="Int. J. Syst. Evol. Microbiol.">
        <title>Complete genome sequence of Corynebacterium casei LMG S-19264T (=DSM 44701T), isolated from a smear-ripened cheese.</title>
        <authorList>
            <consortium name="US DOE Joint Genome Institute (JGI-PGF)"/>
            <person name="Walter F."/>
            <person name="Albersmeier A."/>
            <person name="Kalinowski J."/>
            <person name="Ruckert C."/>
        </authorList>
    </citation>
    <scope>NUCLEOTIDE SEQUENCE [LARGE SCALE GENOMIC DNA]</scope>
    <source>
        <strain evidence="8 9">CCM 8669</strain>
    </source>
</reference>
<dbReference type="InterPro" id="IPR052528">
    <property type="entry name" value="Sugar_transport-like"/>
</dbReference>
<dbReference type="Proteomes" id="UP000600171">
    <property type="component" value="Unassembled WGS sequence"/>
</dbReference>
<dbReference type="RefSeq" id="WP_188359262.1">
    <property type="nucleotide sequence ID" value="NZ_BMDC01000001.1"/>
</dbReference>
<feature type="domain" description="Major facilitator superfamily (MFS) profile" evidence="7">
    <location>
        <begin position="1"/>
        <end position="450"/>
    </location>
</feature>
<dbReference type="EMBL" id="BMDC01000001">
    <property type="protein sequence ID" value="GGH61573.1"/>
    <property type="molecule type" value="Genomic_DNA"/>
</dbReference>
<feature type="transmembrane region" description="Helical" evidence="6">
    <location>
        <begin position="49"/>
        <end position="70"/>
    </location>
</feature>
<evidence type="ECO:0000259" key="7">
    <source>
        <dbReference type="PROSITE" id="PS50850"/>
    </source>
</evidence>
<dbReference type="GO" id="GO:0005886">
    <property type="term" value="C:plasma membrane"/>
    <property type="evidence" value="ECO:0007669"/>
    <property type="project" value="UniProtKB-SubCell"/>
</dbReference>
<feature type="transmembrane region" description="Helical" evidence="6">
    <location>
        <begin position="299"/>
        <end position="319"/>
    </location>
</feature>
<dbReference type="PANTHER" id="PTHR23526">
    <property type="entry name" value="INTEGRAL MEMBRANE TRANSPORT PROTEIN-RELATED"/>
    <property type="match status" value="1"/>
</dbReference>
<name>A0A917MSG8_9MICC</name>
<evidence type="ECO:0000256" key="6">
    <source>
        <dbReference type="SAM" id="Phobius"/>
    </source>
</evidence>
<feature type="transmembrane region" description="Helical" evidence="6">
    <location>
        <begin position="266"/>
        <end position="287"/>
    </location>
</feature>
<feature type="transmembrane region" description="Helical" evidence="6">
    <location>
        <begin position="106"/>
        <end position="128"/>
    </location>
</feature>
<feature type="transmembrane region" description="Helical" evidence="6">
    <location>
        <begin position="140"/>
        <end position="162"/>
    </location>
</feature>
<dbReference type="Pfam" id="PF07690">
    <property type="entry name" value="MFS_1"/>
    <property type="match status" value="1"/>
</dbReference>